<dbReference type="PANTHER" id="PTHR43280">
    <property type="entry name" value="ARAC-FAMILY TRANSCRIPTIONAL REGULATOR"/>
    <property type="match status" value="1"/>
</dbReference>
<keyword evidence="3" id="KW-0804">Transcription</keyword>
<evidence type="ECO:0000313" key="5">
    <source>
        <dbReference type="EMBL" id="OUJ74984.1"/>
    </source>
</evidence>
<evidence type="ECO:0000313" key="6">
    <source>
        <dbReference type="Proteomes" id="UP000194873"/>
    </source>
</evidence>
<dbReference type="InterPro" id="IPR009057">
    <property type="entry name" value="Homeodomain-like_sf"/>
</dbReference>
<keyword evidence="6" id="KW-1185">Reference proteome</keyword>
<dbReference type="SMART" id="SM00342">
    <property type="entry name" value="HTH_ARAC"/>
    <property type="match status" value="1"/>
</dbReference>
<dbReference type="AlphaFoldDB" id="A0A243WGX3"/>
<dbReference type="Proteomes" id="UP000194873">
    <property type="component" value="Unassembled WGS sequence"/>
</dbReference>
<protein>
    <recommendedName>
        <fullName evidence="4">HTH araC/xylS-type domain-containing protein</fullName>
    </recommendedName>
</protein>
<name>A0A243WGX3_9BACT</name>
<accession>A0A243WGX3</accession>
<evidence type="ECO:0000259" key="4">
    <source>
        <dbReference type="PROSITE" id="PS01124"/>
    </source>
</evidence>
<dbReference type="InterPro" id="IPR018060">
    <property type="entry name" value="HTH_AraC"/>
</dbReference>
<evidence type="ECO:0000256" key="2">
    <source>
        <dbReference type="ARBA" id="ARBA00023125"/>
    </source>
</evidence>
<keyword evidence="1" id="KW-0805">Transcription regulation</keyword>
<dbReference type="InterPro" id="IPR037923">
    <property type="entry name" value="HTH-like"/>
</dbReference>
<dbReference type="GO" id="GO:0043565">
    <property type="term" value="F:sequence-specific DNA binding"/>
    <property type="evidence" value="ECO:0007669"/>
    <property type="project" value="InterPro"/>
</dbReference>
<proteinExistence type="predicted"/>
<organism evidence="5 6">
    <name type="scientific">Hymenobacter crusticola</name>
    <dbReference type="NCBI Taxonomy" id="1770526"/>
    <lineage>
        <taxon>Bacteria</taxon>
        <taxon>Pseudomonadati</taxon>
        <taxon>Bacteroidota</taxon>
        <taxon>Cytophagia</taxon>
        <taxon>Cytophagales</taxon>
        <taxon>Hymenobacteraceae</taxon>
        <taxon>Hymenobacter</taxon>
    </lineage>
</organism>
<dbReference type="SUPFAM" id="SSF46689">
    <property type="entry name" value="Homeodomain-like"/>
    <property type="match status" value="1"/>
</dbReference>
<reference evidence="5 6" key="1">
    <citation type="submission" date="2017-01" db="EMBL/GenBank/DDBJ databases">
        <title>A new Hymenobacter.</title>
        <authorList>
            <person name="Liang Y."/>
            <person name="Feng F."/>
        </authorList>
    </citation>
    <scope>NUCLEOTIDE SEQUENCE [LARGE SCALE GENOMIC DNA]</scope>
    <source>
        <strain evidence="5">MIMBbqt21</strain>
    </source>
</reference>
<dbReference type="PROSITE" id="PS01124">
    <property type="entry name" value="HTH_ARAC_FAMILY_2"/>
    <property type="match status" value="1"/>
</dbReference>
<dbReference type="PRINTS" id="PR00032">
    <property type="entry name" value="HTHARAC"/>
</dbReference>
<dbReference type="Gene3D" id="1.10.10.60">
    <property type="entry name" value="Homeodomain-like"/>
    <property type="match status" value="1"/>
</dbReference>
<evidence type="ECO:0000256" key="3">
    <source>
        <dbReference type="ARBA" id="ARBA00023163"/>
    </source>
</evidence>
<sequence length="260" mass="28642">MYPLFPQALPPARSTAHSCVYLTSGSARMSIGPDAYTIGPHEALLVRAGQVYSFGPGDVNTGYVCHFHDDFLVSSESRETSMVFSFLHSWGSPVISLGPDNGLFAGQVLGRLRAEYQLHQLRHPELVRAYLLALLHELHRAYATNEPASLSTAAVITNRFKQLLASSLATTHRVSDYADQLHITPNHLSKCVRSVTGKAPARWIEESIVLEAKVLLFQTAWSVGEVALAVGIPDASYFSRLFKKHVGVTPLTFRKRIELS</sequence>
<dbReference type="Pfam" id="PF12833">
    <property type="entry name" value="HTH_18"/>
    <property type="match status" value="1"/>
</dbReference>
<gene>
    <name evidence="5" type="ORF">BXP70_08060</name>
</gene>
<dbReference type="SUPFAM" id="SSF51215">
    <property type="entry name" value="Regulatory protein AraC"/>
    <property type="match status" value="1"/>
</dbReference>
<dbReference type="InterPro" id="IPR020449">
    <property type="entry name" value="Tscrpt_reg_AraC-type_HTH"/>
</dbReference>
<feature type="domain" description="HTH araC/xylS-type" evidence="4">
    <location>
        <begin position="158"/>
        <end position="256"/>
    </location>
</feature>
<evidence type="ECO:0000256" key="1">
    <source>
        <dbReference type="ARBA" id="ARBA00023015"/>
    </source>
</evidence>
<dbReference type="GO" id="GO:0003700">
    <property type="term" value="F:DNA-binding transcription factor activity"/>
    <property type="evidence" value="ECO:0007669"/>
    <property type="project" value="InterPro"/>
</dbReference>
<keyword evidence="2" id="KW-0238">DNA-binding</keyword>
<dbReference type="PANTHER" id="PTHR43280:SF32">
    <property type="entry name" value="TRANSCRIPTIONAL REGULATORY PROTEIN"/>
    <property type="match status" value="1"/>
</dbReference>
<comment type="caution">
    <text evidence="5">The sequence shown here is derived from an EMBL/GenBank/DDBJ whole genome shotgun (WGS) entry which is preliminary data.</text>
</comment>
<dbReference type="EMBL" id="MTSE01000003">
    <property type="protein sequence ID" value="OUJ74984.1"/>
    <property type="molecule type" value="Genomic_DNA"/>
</dbReference>